<sequence>MQPVHELVLLDPAFKKCIGTITCDWLGGVRPDIEVTYPRAGTAKVRIGFALADEVRQDDWRIELRPSFAPSFHWAPHLAPTDRHVIDQHVFRAPALIVHDGSRKLTVIPDLDALAAAGAGGGPEEPRWYMDLDAPNNRLALGMCRTSVREHVLFVREPGAVFPKGRMEFGFYVLASEEAEGIANPWRDALAFGWERWGRPLLERQDGGRLDVYVERAYRWAFREWAPAVWQAFTIDGKEVGAPAFIVNVTQSPNYPGPYRQRETLSVWNQAWFSSLRSAHGLYRYARLTGQPEYEERANRMKELALAAPQTGGFFPAVAATETEQVEIGGESCRRSKGWSTLYWGNSDRNPFGLGLREAPLHVLDMSWTALLMLRWHEELERDERLLAYARAYGEALLKLQDERGYFPGWIDKTDFRPCGVLDQSPETSLSVTFLLKLHEGTGESKYAEAACRALDAVCAEIVPEGRWEDFETYWSCSRWGQEGHGRKIERNNLYKQCNFSMFWTAEALLEGYRTTGREAYLRLGRRCLDEMLMTQAVWQPPYIHVPALGGFGVMNGDGEWNDARQSLFAELIVQYGMELDEDEYKERGRAALLASFALMYCPENEAVKTRWEQAWPFLNERDYGFMMENYGHGGRTSPTDDPMGEFTIFDWGNGAAAEGYLRMRERFGEAFLAGESKTRGG</sequence>
<gene>
    <name evidence="1" type="ORF">ACFO3S_23145</name>
</gene>
<dbReference type="Proteomes" id="UP001596028">
    <property type="component" value="Unassembled WGS sequence"/>
</dbReference>
<dbReference type="Gene3D" id="1.50.10.10">
    <property type="match status" value="1"/>
</dbReference>
<dbReference type="InterPro" id="IPR012341">
    <property type="entry name" value="6hp_glycosidase-like_sf"/>
</dbReference>
<dbReference type="RefSeq" id="WP_378100888.1">
    <property type="nucleotide sequence ID" value="NZ_JBHSEP010000023.1"/>
</dbReference>
<proteinExistence type="predicted"/>
<protein>
    <submittedName>
        <fullName evidence="1">Uncharacterized protein</fullName>
    </submittedName>
</protein>
<evidence type="ECO:0000313" key="2">
    <source>
        <dbReference type="Proteomes" id="UP001596028"/>
    </source>
</evidence>
<keyword evidence="2" id="KW-1185">Reference proteome</keyword>
<evidence type="ECO:0000313" key="1">
    <source>
        <dbReference type="EMBL" id="MFC4601158.1"/>
    </source>
</evidence>
<organism evidence="1 2">
    <name type="scientific">Cohnella hongkongensis</name>
    <dbReference type="NCBI Taxonomy" id="178337"/>
    <lineage>
        <taxon>Bacteria</taxon>
        <taxon>Bacillati</taxon>
        <taxon>Bacillota</taxon>
        <taxon>Bacilli</taxon>
        <taxon>Bacillales</taxon>
        <taxon>Paenibacillaceae</taxon>
        <taxon>Cohnella</taxon>
    </lineage>
</organism>
<dbReference type="InterPro" id="IPR008928">
    <property type="entry name" value="6-hairpin_glycosidase_sf"/>
</dbReference>
<comment type="caution">
    <text evidence="1">The sequence shown here is derived from an EMBL/GenBank/DDBJ whole genome shotgun (WGS) entry which is preliminary data.</text>
</comment>
<dbReference type="SUPFAM" id="SSF48208">
    <property type="entry name" value="Six-hairpin glycosidases"/>
    <property type="match status" value="1"/>
</dbReference>
<name>A0ABV9FGQ2_9BACL</name>
<accession>A0ABV9FGQ2</accession>
<dbReference type="EMBL" id="JBHSEP010000023">
    <property type="protein sequence ID" value="MFC4601158.1"/>
    <property type="molecule type" value="Genomic_DNA"/>
</dbReference>
<reference evidence="2" key="1">
    <citation type="journal article" date="2019" name="Int. J. Syst. Evol. Microbiol.">
        <title>The Global Catalogue of Microorganisms (GCM) 10K type strain sequencing project: providing services to taxonomists for standard genome sequencing and annotation.</title>
        <authorList>
            <consortium name="The Broad Institute Genomics Platform"/>
            <consortium name="The Broad Institute Genome Sequencing Center for Infectious Disease"/>
            <person name="Wu L."/>
            <person name="Ma J."/>
        </authorList>
    </citation>
    <scope>NUCLEOTIDE SEQUENCE [LARGE SCALE GENOMIC DNA]</scope>
    <source>
        <strain evidence="2">CCUG 49571</strain>
    </source>
</reference>